<protein>
    <submittedName>
        <fullName evidence="1">Uncharacterized protein</fullName>
    </submittedName>
</protein>
<comment type="caution">
    <text evidence="1">The sequence shown here is derived from an EMBL/GenBank/DDBJ whole genome shotgun (WGS) entry which is preliminary data.</text>
</comment>
<name>A0A7W7PMX9_9ACTN</name>
<evidence type="ECO:0000313" key="1">
    <source>
        <dbReference type="EMBL" id="MBB4895832.1"/>
    </source>
</evidence>
<dbReference type="AlphaFoldDB" id="A0A7W7PMX9"/>
<dbReference type="Proteomes" id="UP000556084">
    <property type="component" value="Unassembled WGS sequence"/>
</dbReference>
<gene>
    <name evidence="1" type="ORF">FHS39_004911</name>
</gene>
<keyword evidence="2" id="KW-1185">Reference proteome</keyword>
<proteinExistence type="predicted"/>
<organism evidence="1 2">
    <name type="scientific">Streptomyces olivoverticillatus</name>
    <dbReference type="NCBI Taxonomy" id="66427"/>
    <lineage>
        <taxon>Bacteria</taxon>
        <taxon>Bacillati</taxon>
        <taxon>Actinomycetota</taxon>
        <taxon>Actinomycetes</taxon>
        <taxon>Kitasatosporales</taxon>
        <taxon>Streptomycetaceae</taxon>
        <taxon>Streptomyces</taxon>
    </lineage>
</organism>
<evidence type="ECO:0000313" key="2">
    <source>
        <dbReference type="Proteomes" id="UP000556084"/>
    </source>
</evidence>
<accession>A0A7W7PMX9</accession>
<dbReference type="RefSeq" id="WP_184351631.1">
    <property type="nucleotide sequence ID" value="NZ_JACHJH010000009.1"/>
</dbReference>
<dbReference type="EMBL" id="JACHJH010000009">
    <property type="protein sequence ID" value="MBB4895832.1"/>
    <property type="molecule type" value="Genomic_DNA"/>
</dbReference>
<sequence length="119" mass="13072">MAREAWLRDEPAIIRAGIHFDAVRIPAEHVHHLAGSDGRDAVERAFARVGIETAVIADLSRRWYYALVPPRTTEAEHPTYLGVPAPHRADPPGTHWLLSPPDGEDALCDPASVRKLVAS</sequence>
<reference evidence="1 2" key="1">
    <citation type="submission" date="2020-08" db="EMBL/GenBank/DDBJ databases">
        <title>Genomic Encyclopedia of Type Strains, Phase III (KMG-III): the genomes of soil and plant-associated and newly described type strains.</title>
        <authorList>
            <person name="Whitman W."/>
        </authorList>
    </citation>
    <scope>NUCLEOTIDE SEQUENCE [LARGE SCALE GENOMIC DNA]</scope>
    <source>
        <strain evidence="1 2">CECT 3266</strain>
    </source>
</reference>